<name>A0A0H3IXP4_CAUVN</name>
<dbReference type="Proteomes" id="UP000001364">
    <property type="component" value="Chromosome"/>
</dbReference>
<keyword evidence="3" id="KW-1185">Reference proteome</keyword>
<organism evidence="2 3">
    <name type="scientific">Caulobacter vibrioides (strain NA1000 / CB15N)</name>
    <name type="common">Caulobacter crescentus</name>
    <dbReference type="NCBI Taxonomy" id="565050"/>
    <lineage>
        <taxon>Bacteria</taxon>
        <taxon>Pseudomonadati</taxon>
        <taxon>Pseudomonadota</taxon>
        <taxon>Alphaproteobacteria</taxon>
        <taxon>Caulobacterales</taxon>
        <taxon>Caulobacteraceae</taxon>
        <taxon>Caulobacter</taxon>
    </lineage>
</organism>
<dbReference type="GeneID" id="18668862"/>
<dbReference type="AlphaFoldDB" id="A0A0H3IXP4"/>
<reference evidence="2 3" key="1">
    <citation type="journal article" date="2010" name="J. Bacteriol.">
        <title>The genetic basis of laboratory adaptation in Caulobacter crescentus.</title>
        <authorList>
            <person name="Marks M.E."/>
            <person name="Castro-Rojas C.M."/>
            <person name="Teiling C."/>
            <person name="Du L."/>
            <person name="Kapatral V."/>
            <person name="Walunas T.L."/>
            <person name="Crosson S."/>
        </authorList>
    </citation>
    <scope>NUCLEOTIDE SEQUENCE [LARGE SCALE GENOMIC DNA]</scope>
    <source>
        <strain evidence="3">NA1000 / CB15N</strain>
    </source>
</reference>
<dbReference type="RefSeq" id="YP_009020520.1">
    <property type="nucleotide sequence ID" value="NC_011916.1"/>
</dbReference>
<gene>
    <name evidence="2" type="ordered locus">CCNA_03948</name>
</gene>
<dbReference type="KEGG" id="ccs:CCNA_03948"/>
<sequence length="45" mass="4648">MGDAAMNVSKMNHAMLSFALLGGMLVGGRQSSKPPKSPSSKSGRK</sequence>
<evidence type="ECO:0000313" key="3">
    <source>
        <dbReference type="Proteomes" id="UP000001364"/>
    </source>
</evidence>
<protein>
    <submittedName>
        <fullName evidence="2">Uncharacterized protein</fullName>
    </submittedName>
</protein>
<evidence type="ECO:0000313" key="2">
    <source>
        <dbReference type="EMBL" id="AHI88551.1"/>
    </source>
</evidence>
<accession>A0A0H3IXP4</accession>
<feature type="compositionally biased region" description="Low complexity" evidence="1">
    <location>
        <begin position="31"/>
        <end position="45"/>
    </location>
</feature>
<feature type="region of interest" description="Disordered" evidence="1">
    <location>
        <begin position="25"/>
        <end position="45"/>
    </location>
</feature>
<proteinExistence type="predicted"/>
<evidence type="ECO:0000256" key="1">
    <source>
        <dbReference type="SAM" id="MobiDB-lite"/>
    </source>
</evidence>
<dbReference type="HOGENOM" id="CLU_3306738_0_0_5"/>
<dbReference type="RefSeq" id="WP_024265696.1">
    <property type="nucleotide sequence ID" value="NC_011916.1"/>
</dbReference>
<dbReference type="EMBL" id="CP001340">
    <property type="protein sequence ID" value="AHI88551.1"/>
    <property type="molecule type" value="Genomic_DNA"/>
</dbReference>